<dbReference type="Proteomes" id="UP001162060">
    <property type="component" value="Unassembled WGS sequence"/>
</dbReference>
<dbReference type="EMBL" id="CAKLBY020000172">
    <property type="protein sequence ID" value="CAK7931121.1"/>
    <property type="molecule type" value="Genomic_DNA"/>
</dbReference>
<accession>A0AAV1UAC1</accession>
<organism evidence="1 2">
    <name type="scientific">Peronospora matthiolae</name>
    <dbReference type="NCBI Taxonomy" id="2874970"/>
    <lineage>
        <taxon>Eukaryota</taxon>
        <taxon>Sar</taxon>
        <taxon>Stramenopiles</taxon>
        <taxon>Oomycota</taxon>
        <taxon>Peronosporomycetes</taxon>
        <taxon>Peronosporales</taxon>
        <taxon>Peronosporaceae</taxon>
        <taxon>Peronospora</taxon>
    </lineage>
</organism>
<evidence type="ECO:0000313" key="2">
    <source>
        <dbReference type="Proteomes" id="UP001162060"/>
    </source>
</evidence>
<name>A0AAV1UAC1_9STRA</name>
<proteinExistence type="predicted"/>
<protein>
    <submittedName>
        <fullName evidence="1">Uncharacterized protein</fullName>
    </submittedName>
</protein>
<evidence type="ECO:0000313" key="1">
    <source>
        <dbReference type="EMBL" id="CAK7931121.1"/>
    </source>
</evidence>
<dbReference type="AlphaFoldDB" id="A0AAV1UAC1"/>
<sequence>MVRNISSARPRRTISDFVQAEDAAEDEILETLALSSVAVAGSCHNRKRQ</sequence>
<reference evidence="1" key="1">
    <citation type="submission" date="2024-01" db="EMBL/GenBank/DDBJ databases">
        <authorList>
            <person name="Webb A."/>
        </authorList>
    </citation>
    <scope>NUCLEOTIDE SEQUENCE</scope>
    <source>
        <strain evidence="1">Pm1</strain>
    </source>
</reference>
<comment type="caution">
    <text evidence="1">The sequence shown here is derived from an EMBL/GenBank/DDBJ whole genome shotgun (WGS) entry which is preliminary data.</text>
</comment>
<gene>
    <name evidence="1" type="ORF">PM001_LOCUS16271</name>
</gene>